<protein>
    <submittedName>
        <fullName evidence="1">Uncharacterized protein</fullName>
    </submittedName>
</protein>
<dbReference type="Proteomes" id="UP000290092">
    <property type="component" value="Unassembled WGS sequence"/>
</dbReference>
<gene>
    <name evidence="1" type="ORF">CP985_08435</name>
</gene>
<organism evidence="1 2">
    <name type="scientific">Malaciobacter mytili LMG 24559</name>
    <dbReference type="NCBI Taxonomy" id="1032238"/>
    <lineage>
        <taxon>Bacteria</taxon>
        <taxon>Pseudomonadati</taxon>
        <taxon>Campylobacterota</taxon>
        <taxon>Epsilonproteobacteria</taxon>
        <taxon>Campylobacterales</taxon>
        <taxon>Arcobacteraceae</taxon>
        <taxon>Malaciobacter</taxon>
    </lineage>
</organism>
<evidence type="ECO:0000313" key="2">
    <source>
        <dbReference type="Proteomes" id="UP000290092"/>
    </source>
</evidence>
<dbReference type="KEGG" id="amyt:AMYT_a0208"/>
<reference evidence="1 2" key="1">
    <citation type="submission" date="2017-09" db="EMBL/GenBank/DDBJ databases">
        <title>Genomics of the genus Arcobacter.</title>
        <authorList>
            <person name="Perez-Cataluna A."/>
            <person name="Figueras M.J."/>
            <person name="Salas-Masso N."/>
        </authorList>
    </citation>
    <scope>NUCLEOTIDE SEQUENCE [LARGE SCALE GENOMIC DNA]</scope>
    <source>
        <strain evidence="1 2">CECT 7386</strain>
    </source>
</reference>
<evidence type="ECO:0000313" key="1">
    <source>
        <dbReference type="EMBL" id="RXK15464.1"/>
    </source>
</evidence>
<dbReference type="EMBL" id="NXID01000028">
    <property type="protein sequence ID" value="RXK15464.1"/>
    <property type="molecule type" value="Genomic_DNA"/>
</dbReference>
<accession>A0AAX2AFE9</accession>
<dbReference type="AlphaFoldDB" id="A0AAX2AFE9"/>
<proteinExistence type="predicted"/>
<sequence length="96" mass="11705">MIEKYSIEKCIDILLNVKNHKDTDYYKGKYKGFLYLKKLIIYIKNKKINLKHYNLYDILKTQKNNIRYTYYYNQSFLDGICAALYESMNFLSEMNQ</sequence>
<comment type="caution">
    <text evidence="1">The sequence shown here is derived from an EMBL/GenBank/DDBJ whole genome shotgun (WGS) entry which is preliminary data.</text>
</comment>
<keyword evidence="2" id="KW-1185">Reference proteome</keyword>
<name>A0AAX2AFE9_9BACT</name>